<dbReference type="InterPro" id="IPR016181">
    <property type="entry name" value="Acyl_CoA_acyltransferase"/>
</dbReference>
<dbReference type="PANTHER" id="PTHR36174:SF1">
    <property type="entry name" value="LIPID II:GLYCINE GLYCYLTRANSFERASE"/>
    <property type="match status" value="1"/>
</dbReference>
<dbReference type="PANTHER" id="PTHR36174">
    <property type="entry name" value="LIPID II:GLYCINE GLYCYLTRANSFERASE"/>
    <property type="match status" value="1"/>
</dbReference>
<feature type="domain" description="BioF2-like acetyltransferase" evidence="1">
    <location>
        <begin position="164"/>
        <end position="254"/>
    </location>
</feature>
<dbReference type="InterPro" id="IPR038740">
    <property type="entry name" value="BioF2-like_GNAT_dom"/>
</dbReference>
<dbReference type="AlphaFoldDB" id="A0A1G8RYX1"/>
<keyword evidence="3" id="KW-1185">Reference proteome</keyword>
<sequence length="281" mass="30944">MMDGSFLQNSTAAHVPLQQHPAHLTALRMIGAEARRVDLEDGGHANILLRRFGPLQLALVPRGPVWPDGRLPRPSDLTALRRQLPALIVNADTPLPVSPRLLPLFTAQWVAEWDIDRPRSELRARLHQKWRNRLCRAESAELALRDQPMPARPDHWLLRLDAAHARQKRYATWPPALIAAHAAAGNARLFTAGPDAAPVAAMLFLVHGRRATYQVGWTGATGRAQDAHRLLMWHAAMTLRDRGVQRLDLGTIDTDSAPGLARFKLGTGAAARPLGPTVLAL</sequence>
<reference evidence="2 3" key="1">
    <citation type="submission" date="2016-10" db="EMBL/GenBank/DDBJ databases">
        <authorList>
            <person name="de Groot N.N."/>
        </authorList>
    </citation>
    <scope>NUCLEOTIDE SEQUENCE [LARGE SCALE GENOMIC DNA]</scope>
    <source>
        <strain evidence="2 3">DSM 28010</strain>
    </source>
</reference>
<keyword evidence="2" id="KW-0808">Transferase</keyword>
<dbReference type="GO" id="GO:0016740">
    <property type="term" value="F:transferase activity"/>
    <property type="evidence" value="ECO:0007669"/>
    <property type="project" value="UniProtKB-KW"/>
</dbReference>
<dbReference type="STRING" id="490829.SAMN05421850_11063"/>
<organism evidence="2 3">
    <name type="scientific">Lutimaribacter saemankumensis</name>
    <dbReference type="NCBI Taxonomy" id="490829"/>
    <lineage>
        <taxon>Bacteria</taxon>
        <taxon>Pseudomonadati</taxon>
        <taxon>Pseudomonadota</taxon>
        <taxon>Alphaproteobacteria</taxon>
        <taxon>Rhodobacterales</taxon>
        <taxon>Roseobacteraceae</taxon>
        <taxon>Lutimaribacter</taxon>
    </lineage>
</organism>
<dbReference type="Pfam" id="PF13480">
    <property type="entry name" value="Acetyltransf_6"/>
    <property type="match status" value="1"/>
</dbReference>
<evidence type="ECO:0000313" key="3">
    <source>
        <dbReference type="Proteomes" id="UP000199340"/>
    </source>
</evidence>
<name>A0A1G8RYX1_9RHOB</name>
<dbReference type="SUPFAM" id="SSF55729">
    <property type="entry name" value="Acyl-CoA N-acyltransferases (Nat)"/>
    <property type="match status" value="1"/>
</dbReference>
<proteinExistence type="predicted"/>
<dbReference type="InterPro" id="IPR050644">
    <property type="entry name" value="PG_Glycine_Bridge_Synth"/>
</dbReference>
<gene>
    <name evidence="2" type="ORF">SAMN05421850_11063</name>
</gene>
<dbReference type="RefSeq" id="WP_175491505.1">
    <property type="nucleotide sequence ID" value="NZ_FNEB01000010.1"/>
</dbReference>
<dbReference type="Proteomes" id="UP000199340">
    <property type="component" value="Unassembled WGS sequence"/>
</dbReference>
<accession>A0A1G8RYX1</accession>
<dbReference type="Gene3D" id="3.40.630.30">
    <property type="match status" value="1"/>
</dbReference>
<protein>
    <submittedName>
        <fullName evidence="2">Acetyltransferase (GNAT) domain-containing protein</fullName>
    </submittedName>
</protein>
<evidence type="ECO:0000259" key="1">
    <source>
        <dbReference type="Pfam" id="PF13480"/>
    </source>
</evidence>
<dbReference type="EMBL" id="FNEB01000010">
    <property type="protein sequence ID" value="SDJ22112.1"/>
    <property type="molecule type" value="Genomic_DNA"/>
</dbReference>
<evidence type="ECO:0000313" key="2">
    <source>
        <dbReference type="EMBL" id="SDJ22112.1"/>
    </source>
</evidence>